<evidence type="ECO:0000313" key="1">
    <source>
        <dbReference type="EMBL" id="SVB18896.1"/>
    </source>
</evidence>
<reference evidence="1" key="1">
    <citation type="submission" date="2018-05" db="EMBL/GenBank/DDBJ databases">
        <authorList>
            <person name="Lanie J.A."/>
            <person name="Ng W.-L."/>
            <person name="Kazmierczak K.M."/>
            <person name="Andrzejewski T.M."/>
            <person name="Davidsen T.M."/>
            <person name="Wayne K.J."/>
            <person name="Tettelin H."/>
            <person name="Glass J.I."/>
            <person name="Rusch D."/>
            <person name="Podicherti R."/>
            <person name="Tsui H.-C.T."/>
            <person name="Winkler M.E."/>
        </authorList>
    </citation>
    <scope>NUCLEOTIDE SEQUENCE</scope>
</reference>
<accession>A0A382BYL3</accession>
<protein>
    <submittedName>
        <fullName evidence="1">Uncharacterized protein</fullName>
    </submittedName>
</protein>
<sequence length="30" mass="3390">MILFITDQSKLRDKLASLAIKDIVTDSKLL</sequence>
<proteinExistence type="predicted"/>
<organism evidence="1">
    <name type="scientific">marine metagenome</name>
    <dbReference type="NCBI Taxonomy" id="408172"/>
    <lineage>
        <taxon>unclassified sequences</taxon>
        <taxon>metagenomes</taxon>
        <taxon>ecological metagenomes</taxon>
    </lineage>
</organism>
<gene>
    <name evidence="1" type="ORF">METZ01_LOCUS171750</name>
</gene>
<dbReference type="AlphaFoldDB" id="A0A382BYL3"/>
<dbReference type="EMBL" id="UINC01031982">
    <property type="protein sequence ID" value="SVB18896.1"/>
    <property type="molecule type" value="Genomic_DNA"/>
</dbReference>
<name>A0A382BYL3_9ZZZZ</name>